<evidence type="ECO:0000313" key="2">
    <source>
        <dbReference type="EMBL" id="SET56821.1"/>
    </source>
</evidence>
<protein>
    <submittedName>
        <fullName evidence="2">Zinc dependent phospholipase C</fullName>
    </submittedName>
</protein>
<dbReference type="Pfam" id="PF00882">
    <property type="entry name" value="Zn_dep_PLPC"/>
    <property type="match status" value="1"/>
</dbReference>
<accession>A0A1I0FFE9</accession>
<organism evidence="2 3">
    <name type="scientific">[Clostridium] polysaccharolyticum</name>
    <dbReference type="NCBI Taxonomy" id="29364"/>
    <lineage>
        <taxon>Bacteria</taxon>
        <taxon>Bacillati</taxon>
        <taxon>Bacillota</taxon>
        <taxon>Clostridia</taxon>
        <taxon>Lachnospirales</taxon>
        <taxon>Lachnospiraceae</taxon>
    </lineage>
</organism>
<sequence>MKSKGHIYMANLLMKEIKEKGAVTIKGTAYTIPQEVRTAILQHPEAFRAGAVGPDFYPDIIIGQSDIHPSYSGEWLKIVENELSKTSKNSSEWTADYAFYLGYMMHYANDMWTHYYVNDLSKGSFPGLEDIRNNPDSALIAIRHILIETYIDKKVPATESMNIQAPVEFIGRCFSSADARAKYTELNVLGYLLSVQDDVNTMASDSTKRMLDIVNYYPGWQKEIKTAITEWYKLWNKIAVDFLQDDGGMSQAKEDFERWVKDYAVEATAIPVWAIDLARSLKLLKVAFELILEPLKKMATEVLSQMLYAATGISVKDFEEIIELFKKMMKQPELYLNNGILFDSKNVTDRIDADCGNFGKTGSAIYNQTFRPFAQALNMGMLSLIGVDNLNSIMVKYGSPIQFIGKLLQPSVSKLNITIKTSSKLWSGTDDNVYFGLALNDGKDTVLKYLMDKPGYNDFEMGDKDTYVFQLPYSVLYSDIKEIRLWKDYIKIDDDWRISSIVVTDAVDGFVLLSNSSTKTLTKRNVYPYPVTKKRGLERLATDSKVLNYLYSLDVAIPKNEPKDYKSWEQKECFLNDFETYQNGGRIWNEFTKVVFQLK</sequence>
<reference evidence="2 3" key="1">
    <citation type="submission" date="2016-10" db="EMBL/GenBank/DDBJ databases">
        <authorList>
            <person name="de Groot N.N."/>
        </authorList>
    </citation>
    <scope>NUCLEOTIDE SEQUENCE [LARGE SCALE GENOMIC DNA]</scope>
    <source>
        <strain evidence="2 3">DSM 1801</strain>
    </source>
</reference>
<dbReference type="SUPFAM" id="SSF49723">
    <property type="entry name" value="Lipase/lipooxygenase domain (PLAT/LH2 domain)"/>
    <property type="match status" value="1"/>
</dbReference>
<dbReference type="InterPro" id="IPR036392">
    <property type="entry name" value="PLAT/LH2_dom_sf"/>
</dbReference>
<proteinExistence type="predicted"/>
<keyword evidence="3" id="KW-1185">Reference proteome</keyword>
<evidence type="ECO:0000313" key="3">
    <source>
        <dbReference type="Proteomes" id="UP000199800"/>
    </source>
</evidence>
<dbReference type="Proteomes" id="UP000199800">
    <property type="component" value="Unassembled WGS sequence"/>
</dbReference>
<dbReference type="STRING" id="29364.SAMN04487772_13118"/>
<dbReference type="PROSITE" id="PS50095">
    <property type="entry name" value="PLAT"/>
    <property type="match status" value="1"/>
</dbReference>
<evidence type="ECO:0000259" key="1">
    <source>
        <dbReference type="PROSITE" id="PS50095"/>
    </source>
</evidence>
<dbReference type="InterPro" id="IPR029002">
    <property type="entry name" value="PLPC/GPLD1"/>
</dbReference>
<dbReference type="RefSeq" id="WP_177180800.1">
    <property type="nucleotide sequence ID" value="NZ_FOHN01000031.1"/>
</dbReference>
<dbReference type="Gene3D" id="2.60.60.20">
    <property type="entry name" value="PLAT/LH2 domain"/>
    <property type="match status" value="1"/>
</dbReference>
<dbReference type="EMBL" id="FOHN01000031">
    <property type="protein sequence ID" value="SET56821.1"/>
    <property type="molecule type" value="Genomic_DNA"/>
</dbReference>
<gene>
    <name evidence="2" type="ORF">SAMN04487772_13118</name>
</gene>
<name>A0A1I0FFE9_9FIRM</name>
<dbReference type="Pfam" id="PF01477">
    <property type="entry name" value="PLAT"/>
    <property type="match status" value="1"/>
</dbReference>
<dbReference type="InterPro" id="IPR001024">
    <property type="entry name" value="PLAT/LH2_dom"/>
</dbReference>
<feature type="domain" description="PLAT" evidence="1">
    <location>
        <begin position="413"/>
        <end position="535"/>
    </location>
</feature>
<dbReference type="AlphaFoldDB" id="A0A1I0FFE9"/>